<evidence type="ECO:0000313" key="2">
    <source>
        <dbReference type="Proteomes" id="UP001383192"/>
    </source>
</evidence>
<reference evidence="1 2" key="1">
    <citation type="submission" date="2024-01" db="EMBL/GenBank/DDBJ databases">
        <title>A draft genome for a cacao thread blight-causing isolate of Paramarasmius palmivorus.</title>
        <authorList>
            <person name="Baruah I.K."/>
            <person name="Bukari Y."/>
            <person name="Amoako-Attah I."/>
            <person name="Meinhardt L.W."/>
            <person name="Bailey B.A."/>
            <person name="Cohen S.P."/>
        </authorList>
    </citation>
    <scope>NUCLEOTIDE SEQUENCE [LARGE SCALE GENOMIC DNA]</scope>
    <source>
        <strain evidence="1 2">GH-12</strain>
    </source>
</reference>
<dbReference type="InterPro" id="IPR043129">
    <property type="entry name" value="ATPase_NBD"/>
</dbReference>
<dbReference type="Gene3D" id="3.30.420.40">
    <property type="match status" value="1"/>
</dbReference>
<keyword evidence="2" id="KW-1185">Reference proteome</keyword>
<sequence length="597" mass="67645">MSNRKPYHEKTIKLIISLDVGTTWSGVSFSILIPGRTPMAEPVTRYPGLEECGGGTKIPTIIAYHPNGTIAAIGAEVNLAEPRQRSRWVVYEWFKLLLTPRSMAERVPPDVVRHIEIPHGKTPVILYADFFRYLFRCTKEFIRDTKIGGEQLLNTLIDKNRIEFVIPHPNGWEFEQQEQMKQAAVLGELIPDTSEGLARLHFVTEGEASLHFCIEKGLGVDLLADGVIIVDAGGGTIDISAYCLKDSESNNMDVEEVCESHCKFAGSTFITKKAREEIEARFTGTRYHDDVENVVAAFDRRHKPHFRCSSEKAYISFASVRDNAPELGIYGGQLVLTGSLVVHRGCVLRAEISSFFDSSIQAIVQTIFHITKEKRIMNLCLVGGLAASAWVFSRLQETLQSSMRIYRPDAHLNKAAADGGISFYIDHHVSVRVSKFTYGILCHINFNNKDDEHMRRRNEVVMSDVGKQEFTDGFDIILKKGTAVSEETEFRRSYYVEKLDKDDPDLNRIDEDILCYEGSTAEPRWFNQTGSFRKICKIVADVSRIKKKYSRKYESNNVYKIEYQIILFFGGPELKAQLCWVEQGAEKRSPAQVIYSH</sequence>
<proteinExistence type="predicted"/>
<organism evidence="1 2">
    <name type="scientific">Paramarasmius palmivorus</name>
    <dbReference type="NCBI Taxonomy" id="297713"/>
    <lineage>
        <taxon>Eukaryota</taxon>
        <taxon>Fungi</taxon>
        <taxon>Dikarya</taxon>
        <taxon>Basidiomycota</taxon>
        <taxon>Agaricomycotina</taxon>
        <taxon>Agaricomycetes</taxon>
        <taxon>Agaricomycetidae</taxon>
        <taxon>Agaricales</taxon>
        <taxon>Marasmiineae</taxon>
        <taxon>Marasmiaceae</taxon>
        <taxon>Paramarasmius</taxon>
    </lineage>
</organism>
<dbReference type="EMBL" id="JAYKXP010000035">
    <property type="protein sequence ID" value="KAK7040877.1"/>
    <property type="molecule type" value="Genomic_DNA"/>
</dbReference>
<protein>
    <submittedName>
        <fullName evidence="1">Uncharacterized protein</fullName>
    </submittedName>
</protein>
<gene>
    <name evidence="1" type="ORF">VNI00_009473</name>
</gene>
<dbReference type="CDD" id="cd10170">
    <property type="entry name" value="ASKHA_NBD_HSP70"/>
    <property type="match status" value="1"/>
</dbReference>
<dbReference type="AlphaFoldDB" id="A0AAW0CQH9"/>
<accession>A0AAW0CQH9</accession>
<dbReference type="PANTHER" id="PTHR14187:SF5">
    <property type="entry name" value="HEAT SHOCK 70 KDA PROTEIN 12A"/>
    <property type="match status" value="1"/>
</dbReference>
<name>A0AAW0CQH9_9AGAR</name>
<evidence type="ECO:0000313" key="1">
    <source>
        <dbReference type="EMBL" id="KAK7040877.1"/>
    </source>
</evidence>
<comment type="caution">
    <text evidence="1">The sequence shown here is derived from an EMBL/GenBank/DDBJ whole genome shotgun (WGS) entry which is preliminary data.</text>
</comment>
<dbReference type="Proteomes" id="UP001383192">
    <property type="component" value="Unassembled WGS sequence"/>
</dbReference>
<dbReference type="SUPFAM" id="SSF53067">
    <property type="entry name" value="Actin-like ATPase domain"/>
    <property type="match status" value="2"/>
</dbReference>
<dbReference type="PANTHER" id="PTHR14187">
    <property type="entry name" value="ALPHA KINASE/ELONGATION FACTOR 2 KINASE"/>
    <property type="match status" value="1"/>
</dbReference>